<dbReference type="EMBL" id="OC008968">
    <property type="protein sequence ID" value="CAD7267336.1"/>
    <property type="molecule type" value="Genomic_DNA"/>
</dbReference>
<proteinExistence type="predicted"/>
<dbReference type="AlphaFoldDB" id="A0A7R9G5X9"/>
<reference evidence="1" key="1">
    <citation type="submission" date="2020-11" db="EMBL/GenBank/DDBJ databases">
        <authorList>
            <person name="Tran Van P."/>
        </authorList>
    </citation>
    <scope>NUCLEOTIDE SEQUENCE</scope>
</reference>
<gene>
    <name evidence="1" type="ORF">TSIB3V08_LOCUS11344</name>
</gene>
<organism evidence="1">
    <name type="scientific">Timema shepardi</name>
    <name type="common">Walking stick</name>
    <dbReference type="NCBI Taxonomy" id="629360"/>
    <lineage>
        <taxon>Eukaryota</taxon>
        <taxon>Metazoa</taxon>
        <taxon>Ecdysozoa</taxon>
        <taxon>Arthropoda</taxon>
        <taxon>Hexapoda</taxon>
        <taxon>Insecta</taxon>
        <taxon>Pterygota</taxon>
        <taxon>Neoptera</taxon>
        <taxon>Polyneoptera</taxon>
        <taxon>Phasmatodea</taxon>
        <taxon>Timematodea</taxon>
        <taxon>Timematoidea</taxon>
        <taxon>Timematidae</taxon>
        <taxon>Timema</taxon>
    </lineage>
</organism>
<accession>A0A7R9G5X9</accession>
<evidence type="ECO:0000313" key="1">
    <source>
        <dbReference type="EMBL" id="CAD7267336.1"/>
    </source>
</evidence>
<protein>
    <submittedName>
        <fullName evidence="1">Uncharacterized protein</fullName>
    </submittedName>
</protein>
<sequence length="133" mass="15166">MKAAVLAVKVEHRPIRGAAQDFGTPFRTLARYRAKHNPAEQPVEDTPASLPWARSSYAKPWKTCPYCHHHRWPLSFIYIHLLSSPIYFCSSLLPLPRGGEAIGEIGAEKINCQRVKEEEIGHFDRYTSKYGFV</sequence>
<name>A0A7R9G5X9_TIMSH</name>